<dbReference type="AlphaFoldDB" id="A0A4Y3QS14"/>
<accession>A0A4Y3QS14</accession>
<evidence type="ECO:0000313" key="3">
    <source>
        <dbReference type="Proteomes" id="UP000319210"/>
    </source>
</evidence>
<gene>
    <name evidence="2" type="ORF">SCA03_05330</name>
</gene>
<dbReference type="EMBL" id="BJMM01000002">
    <property type="protein sequence ID" value="GEB47982.1"/>
    <property type="molecule type" value="Genomic_DNA"/>
</dbReference>
<comment type="caution">
    <text evidence="2">The sequence shown here is derived from an EMBL/GenBank/DDBJ whole genome shotgun (WGS) entry which is preliminary data.</text>
</comment>
<proteinExistence type="predicted"/>
<evidence type="ECO:0000313" key="2">
    <source>
        <dbReference type="EMBL" id="GEB47982.1"/>
    </source>
</evidence>
<organism evidence="2 3">
    <name type="scientific">Streptomyces cacaoi</name>
    <dbReference type="NCBI Taxonomy" id="1898"/>
    <lineage>
        <taxon>Bacteria</taxon>
        <taxon>Bacillati</taxon>
        <taxon>Actinomycetota</taxon>
        <taxon>Actinomycetes</taxon>
        <taxon>Kitasatosporales</taxon>
        <taxon>Streptomycetaceae</taxon>
        <taxon>Streptomyces</taxon>
    </lineage>
</organism>
<dbReference type="Proteomes" id="UP000319210">
    <property type="component" value="Unassembled WGS sequence"/>
</dbReference>
<keyword evidence="3" id="KW-1185">Reference proteome</keyword>
<feature type="region of interest" description="Disordered" evidence="1">
    <location>
        <begin position="215"/>
        <end position="242"/>
    </location>
</feature>
<evidence type="ECO:0000256" key="1">
    <source>
        <dbReference type="SAM" id="MobiDB-lite"/>
    </source>
</evidence>
<name>A0A4Y3QS14_STRCI</name>
<reference evidence="2 3" key="1">
    <citation type="submission" date="2019-06" db="EMBL/GenBank/DDBJ databases">
        <title>Whole genome shotgun sequence of Streptomyces cacaoi subsp. cacaoi NBRC 12748.</title>
        <authorList>
            <person name="Hosoyama A."/>
            <person name="Uohara A."/>
            <person name="Ohji S."/>
            <person name="Ichikawa N."/>
        </authorList>
    </citation>
    <scope>NUCLEOTIDE SEQUENCE [LARGE SCALE GENOMIC DNA]</scope>
    <source>
        <strain evidence="2 3">NBRC 12748</strain>
    </source>
</reference>
<sequence length="320" mass="34605">MIQEHLGTPPRAVPAPAPHRAGAPAARRIDHARADCTADSRGGLAFAVRLFDETAADVPAHEAPESAAVLLRLRQQHGPDATVRLPLARAEAGETLHATLAGTALLREGRWDAHLDLGDEELLRLLPGMNDLRSLAAGATFPAHAWLGVRIPYTTKHGNLSVRAWLRRPHAEAGALHLADGVMELHGTFHGVRLDTTAHLEARPRDAAAAPVRVPVRPDTEEHPGQATAPDDGPEGRHPVRGFTTELPLDALLSFGGVWDLWLRPAENEEPVRVARILDDVLNKKRVFSYPAQQVTDGDGTAHPVRPYYTVNNNLSVEVG</sequence>
<protein>
    <recommendedName>
        <fullName evidence="4">Transferase</fullName>
    </recommendedName>
</protein>
<feature type="region of interest" description="Disordered" evidence="1">
    <location>
        <begin position="1"/>
        <end position="21"/>
    </location>
</feature>
<dbReference type="RefSeq" id="WP_086816358.1">
    <property type="nucleotide sequence ID" value="NZ_BJMM01000002.1"/>
</dbReference>
<evidence type="ECO:0008006" key="4">
    <source>
        <dbReference type="Google" id="ProtNLM"/>
    </source>
</evidence>
<dbReference type="OrthoDB" id="3517562at2"/>